<evidence type="ECO:0000256" key="5">
    <source>
        <dbReference type="ARBA" id="ARBA00022989"/>
    </source>
</evidence>
<dbReference type="InterPro" id="IPR036259">
    <property type="entry name" value="MFS_trans_sf"/>
</dbReference>
<keyword evidence="4 7" id="KW-0812">Transmembrane</keyword>
<evidence type="ECO:0000256" key="7">
    <source>
        <dbReference type="SAM" id="Phobius"/>
    </source>
</evidence>
<keyword evidence="10" id="KW-1185">Reference proteome</keyword>
<dbReference type="InterPro" id="IPR020846">
    <property type="entry name" value="MFS_dom"/>
</dbReference>
<dbReference type="PANTHER" id="PTHR23514">
    <property type="entry name" value="BYPASS OF STOP CODON PROTEIN 6"/>
    <property type="match status" value="1"/>
</dbReference>
<dbReference type="Proteomes" id="UP001597492">
    <property type="component" value="Unassembled WGS sequence"/>
</dbReference>
<dbReference type="PROSITE" id="PS50850">
    <property type="entry name" value="MFS"/>
    <property type="match status" value="1"/>
</dbReference>
<name>A0ABW5V050_9MICO</name>
<feature type="transmembrane region" description="Helical" evidence="7">
    <location>
        <begin position="312"/>
        <end position="331"/>
    </location>
</feature>
<keyword evidence="2" id="KW-0813">Transport</keyword>
<dbReference type="Pfam" id="PF07690">
    <property type="entry name" value="MFS_1"/>
    <property type="match status" value="1"/>
</dbReference>
<feature type="transmembrane region" description="Helical" evidence="7">
    <location>
        <begin position="343"/>
        <end position="363"/>
    </location>
</feature>
<evidence type="ECO:0000313" key="9">
    <source>
        <dbReference type="EMBL" id="MFD2757975.1"/>
    </source>
</evidence>
<keyword evidence="6 7" id="KW-0472">Membrane</keyword>
<dbReference type="InterPro" id="IPR011701">
    <property type="entry name" value="MFS"/>
</dbReference>
<dbReference type="SUPFAM" id="SSF103473">
    <property type="entry name" value="MFS general substrate transporter"/>
    <property type="match status" value="1"/>
</dbReference>
<feature type="transmembrane region" description="Helical" evidence="7">
    <location>
        <begin position="375"/>
        <end position="396"/>
    </location>
</feature>
<dbReference type="Gene3D" id="1.20.1250.20">
    <property type="entry name" value="MFS general substrate transporter like domains"/>
    <property type="match status" value="2"/>
</dbReference>
<feature type="transmembrane region" description="Helical" evidence="7">
    <location>
        <begin position="169"/>
        <end position="186"/>
    </location>
</feature>
<feature type="transmembrane region" description="Helical" evidence="7">
    <location>
        <begin position="287"/>
        <end position="306"/>
    </location>
</feature>
<dbReference type="CDD" id="cd17393">
    <property type="entry name" value="MFS_MosC_like"/>
    <property type="match status" value="1"/>
</dbReference>
<accession>A0ABW5V050</accession>
<gene>
    <name evidence="9" type="ORF">ACFSW7_06250</name>
</gene>
<keyword evidence="3" id="KW-1003">Cell membrane</keyword>
<feature type="transmembrane region" description="Helical" evidence="7">
    <location>
        <begin position="102"/>
        <end position="121"/>
    </location>
</feature>
<keyword evidence="5 7" id="KW-1133">Transmembrane helix</keyword>
<evidence type="ECO:0000256" key="1">
    <source>
        <dbReference type="ARBA" id="ARBA00004651"/>
    </source>
</evidence>
<dbReference type="InterPro" id="IPR051788">
    <property type="entry name" value="MFS_Transporter"/>
</dbReference>
<evidence type="ECO:0000256" key="2">
    <source>
        <dbReference type="ARBA" id="ARBA00022448"/>
    </source>
</evidence>
<evidence type="ECO:0000256" key="6">
    <source>
        <dbReference type="ARBA" id="ARBA00023136"/>
    </source>
</evidence>
<sequence length="402" mass="40349">MTERTPGPDSTARRARLAVAAMFLTNGALFANLIPRLPELKAQLALDNTAYGLVVIAFPFGAIVAGLAAAAAIRRFGSSAVSCGATLGISLALLAAGLAPNVVLLMLALFLGGAMDALADVGQNAHGLRVQRRFGRSIINSFHAIWSIGAVLGGAMSAGAIALGLPLPVHLGISGIVFCAVAFAAYRSRLPGRDDEVVPTATGSVPAPAPKAAVTGRTVGMLVLLVLIAMAGTSVEDSGSSWAALYLGDSLGAPAALASLGFIALVGAQFVGRILGDSMVDRFGQRAVARLGGAIVLVGMGLALAFPTVPGTIAGFAAAGFGVATLVPAAMHAADELPGLRAGTGLTIVSWLMRLGFLCSPPLVGLVADVVSLRVALLVVPLAGLVTVLAAGVLATSRRRAE</sequence>
<dbReference type="PANTHER" id="PTHR23514:SF13">
    <property type="entry name" value="INNER MEMBRANE PROTEIN YBJJ"/>
    <property type="match status" value="1"/>
</dbReference>
<feature type="transmembrane region" description="Helical" evidence="7">
    <location>
        <begin position="76"/>
        <end position="96"/>
    </location>
</feature>
<feature type="domain" description="Major facilitator superfamily (MFS) profile" evidence="8">
    <location>
        <begin position="218"/>
        <end position="402"/>
    </location>
</feature>
<evidence type="ECO:0000256" key="4">
    <source>
        <dbReference type="ARBA" id="ARBA00022692"/>
    </source>
</evidence>
<protein>
    <submittedName>
        <fullName evidence="9">MFS transporter</fullName>
    </submittedName>
</protein>
<feature type="transmembrane region" description="Helical" evidence="7">
    <location>
        <begin position="142"/>
        <end position="163"/>
    </location>
</feature>
<feature type="transmembrane region" description="Helical" evidence="7">
    <location>
        <begin position="218"/>
        <end position="235"/>
    </location>
</feature>
<feature type="transmembrane region" description="Helical" evidence="7">
    <location>
        <begin position="17"/>
        <end position="37"/>
    </location>
</feature>
<feature type="transmembrane region" description="Helical" evidence="7">
    <location>
        <begin position="49"/>
        <end position="69"/>
    </location>
</feature>
<dbReference type="Pfam" id="PF05977">
    <property type="entry name" value="MFS_3"/>
    <property type="match status" value="1"/>
</dbReference>
<evidence type="ECO:0000256" key="3">
    <source>
        <dbReference type="ARBA" id="ARBA00022475"/>
    </source>
</evidence>
<dbReference type="RefSeq" id="WP_019619695.1">
    <property type="nucleotide sequence ID" value="NZ_JBHUNE010000005.1"/>
</dbReference>
<evidence type="ECO:0000259" key="8">
    <source>
        <dbReference type="PROSITE" id="PS50850"/>
    </source>
</evidence>
<evidence type="ECO:0000313" key="10">
    <source>
        <dbReference type="Proteomes" id="UP001597492"/>
    </source>
</evidence>
<comment type="caution">
    <text evidence="9">The sequence shown here is derived from an EMBL/GenBank/DDBJ whole genome shotgun (WGS) entry which is preliminary data.</text>
</comment>
<dbReference type="EMBL" id="JBHUNE010000005">
    <property type="protein sequence ID" value="MFD2757975.1"/>
    <property type="molecule type" value="Genomic_DNA"/>
</dbReference>
<dbReference type="InterPro" id="IPR010290">
    <property type="entry name" value="TM_effector"/>
</dbReference>
<comment type="subcellular location">
    <subcellularLocation>
        <location evidence="1">Cell membrane</location>
        <topology evidence="1">Multi-pass membrane protein</topology>
    </subcellularLocation>
</comment>
<feature type="transmembrane region" description="Helical" evidence="7">
    <location>
        <begin position="255"/>
        <end position="275"/>
    </location>
</feature>
<reference evidence="10" key="1">
    <citation type="journal article" date="2019" name="Int. J. Syst. Evol. Microbiol.">
        <title>The Global Catalogue of Microorganisms (GCM) 10K type strain sequencing project: providing services to taxonomists for standard genome sequencing and annotation.</title>
        <authorList>
            <consortium name="The Broad Institute Genomics Platform"/>
            <consortium name="The Broad Institute Genome Sequencing Center for Infectious Disease"/>
            <person name="Wu L."/>
            <person name="Ma J."/>
        </authorList>
    </citation>
    <scope>NUCLEOTIDE SEQUENCE [LARGE SCALE GENOMIC DNA]</scope>
    <source>
        <strain evidence="10">TISTR 1514</strain>
    </source>
</reference>
<proteinExistence type="predicted"/>
<organism evidence="9 10">
    <name type="scientific">Gulosibacter faecalis</name>
    <dbReference type="NCBI Taxonomy" id="272240"/>
    <lineage>
        <taxon>Bacteria</taxon>
        <taxon>Bacillati</taxon>
        <taxon>Actinomycetota</taxon>
        <taxon>Actinomycetes</taxon>
        <taxon>Micrococcales</taxon>
        <taxon>Microbacteriaceae</taxon>
        <taxon>Gulosibacter</taxon>
    </lineage>
</organism>